<feature type="compositionally biased region" description="Polar residues" evidence="1">
    <location>
        <begin position="491"/>
        <end position="500"/>
    </location>
</feature>
<dbReference type="CDD" id="cd00085">
    <property type="entry name" value="HNHc"/>
    <property type="match status" value="1"/>
</dbReference>
<name>A0A1H3GKY5_9PSED</name>
<accession>A0A1H3GKY5</accession>
<keyword evidence="4" id="KW-1185">Reference proteome</keyword>
<dbReference type="InterPro" id="IPR003615">
    <property type="entry name" value="HNH_nuc"/>
</dbReference>
<dbReference type="InterPro" id="IPR004919">
    <property type="entry name" value="GmrSD_N"/>
</dbReference>
<reference evidence="4" key="1">
    <citation type="submission" date="2016-10" db="EMBL/GenBank/DDBJ databases">
        <authorList>
            <person name="Varghese N."/>
            <person name="Submissions S."/>
        </authorList>
    </citation>
    <scope>NUCLEOTIDE SEQUENCE [LARGE SCALE GENOMIC DNA]</scope>
    <source>
        <strain evidence="4">NRRL B-59562</strain>
    </source>
</reference>
<dbReference type="SMART" id="SM00507">
    <property type="entry name" value="HNHc"/>
    <property type="match status" value="1"/>
</dbReference>
<dbReference type="Pfam" id="PF03235">
    <property type="entry name" value="GmrSD_N"/>
    <property type="match status" value="1"/>
</dbReference>
<evidence type="ECO:0000313" key="3">
    <source>
        <dbReference type="EMBL" id="SDY03645.1"/>
    </source>
</evidence>
<evidence type="ECO:0000259" key="2">
    <source>
        <dbReference type="SMART" id="SM00507"/>
    </source>
</evidence>
<sequence>MSTVNLDALVQREDFEVQTDGDEAPIQQTIQVRDLEKSAFFYGALRKPDFQRETSEWEPKRVANLIKTFIDGELIPAVILWKNRDLLFVIDGSHRLSALISWVQDDYGDGSKSHDFFSNSIPEDQIKIAQRTREQINKEIGSYEDHKLAIENPNAFDPEIVARARRLGSLALQLQWVRGDATKAESSFIRINQQAAMITPQELELIKSRNKPNAIAARAIIRKGTGHKYWSSFSESARGKIEKLANEIHELIFDPTLRYPIKSLDLPLGGAVYSSTALRMVYDLVCISTNSYTPPDDDNGQKTIDYLTRTKRVTQLILSNHSSSLGLHPAVYFYSWTGKQQSILLLIIVQLAIKLEQEKRLPEFISARKNLEEYLINNRALLNQIIRKFGTKTSGSKHLLSFYEDIIRLIHQGHTEESITNELVKNPAYSYLQPSETPYDGVTATKFSTQVKSGLLMRELIQTASKCAICGGLVPHQAISIDHKKRRRDGGSNSANNAQVTHPFCNTGIKG</sequence>
<dbReference type="Proteomes" id="UP000243778">
    <property type="component" value="Unassembled WGS sequence"/>
</dbReference>
<feature type="region of interest" description="Disordered" evidence="1">
    <location>
        <begin position="483"/>
        <end position="502"/>
    </location>
</feature>
<proteinExistence type="predicted"/>
<organism evidence="3 4">
    <name type="scientific">Pseudomonas kuykendallii</name>
    <dbReference type="NCBI Taxonomy" id="1007099"/>
    <lineage>
        <taxon>Bacteria</taxon>
        <taxon>Pseudomonadati</taxon>
        <taxon>Pseudomonadota</taxon>
        <taxon>Gammaproteobacteria</taxon>
        <taxon>Pseudomonadales</taxon>
        <taxon>Pseudomonadaceae</taxon>
        <taxon>Pseudomonas</taxon>
    </lineage>
</organism>
<dbReference type="AlphaFoldDB" id="A0A1H3GKY5"/>
<feature type="domain" description="HNH nuclease" evidence="2">
    <location>
        <begin position="455"/>
        <end position="507"/>
    </location>
</feature>
<protein>
    <recommendedName>
        <fullName evidence="2">HNH nuclease domain-containing protein</fullName>
    </recommendedName>
</protein>
<dbReference type="Gene3D" id="1.10.30.50">
    <property type="match status" value="1"/>
</dbReference>
<evidence type="ECO:0000256" key="1">
    <source>
        <dbReference type="SAM" id="MobiDB-lite"/>
    </source>
</evidence>
<evidence type="ECO:0000313" key="4">
    <source>
        <dbReference type="Proteomes" id="UP000243778"/>
    </source>
</evidence>
<dbReference type="EMBL" id="FNNU01000010">
    <property type="protein sequence ID" value="SDY03645.1"/>
    <property type="molecule type" value="Genomic_DNA"/>
</dbReference>
<gene>
    <name evidence="3" type="ORF">SAMN05216287_4374</name>
</gene>
<dbReference type="RefSeq" id="WP_090231773.1">
    <property type="nucleotide sequence ID" value="NZ_FNNU01000010.1"/>
</dbReference>
<dbReference type="OrthoDB" id="9764212at2"/>